<protein>
    <submittedName>
        <fullName evidence="2">Uncharacterized protein</fullName>
    </submittedName>
</protein>
<accession>A0ABN0QN11</accession>
<comment type="caution">
    <text evidence="2">The sequence shown here is derived from an EMBL/GenBank/DDBJ whole genome shotgun (WGS) entry which is preliminary data.</text>
</comment>
<dbReference type="EMBL" id="JAOL01000186">
    <property type="protein sequence ID" value="EUA85995.1"/>
    <property type="molecule type" value="Genomic_DNA"/>
</dbReference>
<name>A0ABN0QN11_MYCUL</name>
<reference evidence="2 3" key="1">
    <citation type="submission" date="2014-01" db="EMBL/GenBank/DDBJ databases">
        <authorList>
            <person name="Dobos K."/>
            <person name="Lenaerts A."/>
            <person name="Ordway D."/>
            <person name="DeGroote M.A."/>
            <person name="Parker T."/>
            <person name="Sizemore C."/>
            <person name="Tallon L.J."/>
            <person name="Sadzewicz L.K."/>
            <person name="Sengamalay N."/>
            <person name="Fraser C.M."/>
            <person name="Hine E."/>
            <person name="Shefchek K.A."/>
            <person name="Das S.P."/>
            <person name="Tettelin H."/>
        </authorList>
    </citation>
    <scope>NUCLEOTIDE SEQUENCE [LARGE SCALE GENOMIC DNA]</scope>
    <source>
        <strain evidence="2 3">Harvey</strain>
    </source>
</reference>
<proteinExistence type="predicted"/>
<feature type="region of interest" description="Disordered" evidence="1">
    <location>
        <begin position="69"/>
        <end position="96"/>
    </location>
</feature>
<evidence type="ECO:0000313" key="2">
    <source>
        <dbReference type="EMBL" id="EUA85995.1"/>
    </source>
</evidence>
<evidence type="ECO:0000256" key="1">
    <source>
        <dbReference type="SAM" id="MobiDB-lite"/>
    </source>
</evidence>
<sequence>MGVVGLLDLTLLAQRVVGHHHQEIDHPGDQDEVDGGRQQYVQVDALAAADADLQDAQIGLLVDAHPVDQRRDDAVGEPGDQRRECRTDDHGDGQVDDIAPREKLLEPFEHWDVLSGMDRDWTAFAVDHLSNGGELLSAGSG</sequence>
<evidence type="ECO:0000313" key="3">
    <source>
        <dbReference type="Proteomes" id="UP000020681"/>
    </source>
</evidence>
<dbReference type="Proteomes" id="UP000020681">
    <property type="component" value="Unassembled WGS sequence"/>
</dbReference>
<keyword evidence="3" id="KW-1185">Reference proteome</keyword>
<organism evidence="2 3">
    <name type="scientific">Mycobacterium ulcerans str. Harvey</name>
    <dbReference type="NCBI Taxonomy" id="1299332"/>
    <lineage>
        <taxon>Bacteria</taxon>
        <taxon>Bacillati</taxon>
        <taxon>Actinomycetota</taxon>
        <taxon>Actinomycetes</taxon>
        <taxon>Mycobacteriales</taxon>
        <taxon>Mycobacteriaceae</taxon>
        <taxon>Mycobacterium</taxon>
        <taxon>Mycobacterium ulcerans group</taxon>
    </lineage>
</organism>
<gene>
    <name evidence="2" type="ORF">I551_7653</name>
</gene>